<feature type="transmembrane region" description="Helical" evidence="9">
    <location>
        <begin position="12"/>
        <end position="40"/>
    </location>
</feature>
<keyword evidence="4 10" id="KW-0328">Glycosyltransferase</keyword>
<gene>
    <name evidence="10" type="ORF">HDF15_004337</name>
</gene>
<comment type="caution">
    <text evidence="10">The sequence shown here is derived from an EMBL/GenBank/DDBJ whole genome shotgun (WGS) entry which is preliminary data.</text>
</comment>
<dbReference type="Proteomes" id="UP000584867">
    <property type="component" value="Unassembled WGS sequence"/>
</dbReference>
<dbReference type="GO" id="GO:0008120">
    <property type="term" value="F:ceramide glucosyltransferase activity"/>
    <property type="evidence" value="ECO:0007669"/>
    <property type="project" value="UniProtKB-EC"/>
</dbReference>
<dbReference type="NCBIfam" id="TIGR03472">
    <property type="entry name" value="HpnI"/>
    <property type="match status" value="1"/>
</dbReference>
<dbReference type="GO" id="GO:0016020">
    <property type="term" value="C:membrane"/>
    <property type="evidence" value="ECO:0007669"/>
    <property type="project" value="UniProtKB-SubCell"/>
</dbReference>
<keyword evidence="8 9" id="KW-0472">Membrane</keyword>
<dbReference type="Gene3D" id="3.90.550.10">
    <property type="entry name" value="Spore Coat Polysaccharide Biosynthesis Protein SpsA, Chain A"/>
    <property type="match status" value="1"/>
</dbReference>
<dbReference type="InterPro" id="IPR017835">
    <property type="entry name" value="Hopen-assoc_HpnI"/>
</dbReference>
<evidence type="ECO:0000256" key="5">
    <source>
        <dbReference type="ARBA" id="ARBA00022679"/>
    </source>
</evidence>
<evidence type="ECO:0000313" key="11">
    <source>
        <dbReference type="Proteomes" id="UP000584867"/>
    </source>
</evidence>
<evidence type="ECO:0000256" key="2">
    <source>
        <dbReference type="ARBA" id="ARBA00004760"/>
    </source>
</evidence>
<comment type="subcellular location">
    <subcellularLocation>
        <location evidence="1">Membrane</location>
        <topology evidence="1">Multi-pass membrane protein</topology>
    </subcellularLocation>
</comment>
<evidence type="ECO:0000256" key="9">
    <source>
        <dbReference type="SAM" id="Phobius"/>
    </source>
</evidence>
<reference evidence="10 11" key="1">
    <citation type="submission" date="2020-08" db="EMBL/GenBank/DDBJ databases">
        <title>Genomic Encyclopedia of Type Strains, Phase IV (KMG-V): Genome sequencing to study the core and pangenomes of soil and plant-associated prokaryotes.</title>
        <authorList>
            <person name="Whitman W."/>
        </authorList>
    </citation>
    <scope>NUCLEOTIDE SEQUENCE [LARGE SCALE GENOMIC DNA]</scope>
    <source>
        <strain evidence="10 11">X5P3</strain>
    </source>
</reference>
<evidence type="ECO:0000256" key="7">
    <source>
        <dbReference type="ARBA" id="ARBA00022989"/>
    </source>
</evidence>
<keyword evidence="5 10" id="KW-0808">Transferase</keyword>
<dbReference type="PANTHER" id="PTHR12726">
    <property type="entry name" value="CERAMIDE GLUCOSYLTRANSFERASE"/>
    <property type="match status" value="1"/>
</dbReference>
<dbReference type="InterPro" id="IPR029044">
    <property type="entry name" value="Nucleotide-diphossugar_trans"/>
</dbReference>
<dbReference type="GO" id="GO:0006679">
    <property type="term" value="P:glucosylceramide biosynthetic process"/>
    <property type="evidence" value="ECO:0007669"/>
    <property type="project" value="TreeGrafter"/>
</dbReference>
<protein>
    <submittedName>
        <fullName evidence="10">Ceramide glucosyltransferase</fullName>
        <ecNumber evidence="10">2.4.1.80</ecNumber>
    </submittedName>
</protein>
<evidence type="ECO:0000256" key="6">
    <source>
        <dbReference type="ARBA" id="ARBA00022692"/>
    </source>
</evidence>
<sequence length="400" mass="43459">MTIDSLSTLYPLLSTLSVVVEVIAALLTASGIAYGLLALLGARAFEHDARAAAKLDAEGFAPGVSVLKPVKGVDSRMYAGFVSHCVQQYAGEFELLFGISSLDDPAVAEIARLRIEYPQLNIRLVECPERLGSNGKVSNLAQMLPHASFEHIVVNDSDILVSPRYLSRVLAPFAQEKTGLVTVPYVGQAEGTLWSRLEALGISTDFMAGVLTARKLEGGIHFGLGSTLATTKTALAAIGGFEALVEQLADDYEMGVRLSRAGYRVELVHEVVATTVPAYTLRGFCEHQLRWSRSTRDSRRAGYIGLGVTYVLPWSLAAVLASGGSLWSFSLFSLALLVRVAVALTVGVGILRDGQVLRDLILLPLRDCFGLFFWAWSYASDVVVWRGEHFRLKRGRLERV</sequence>
<dbReference type="AlphaFoldDB" id="A0A7W7ZUF7"/>
<organism evidence="10 11">
    <name type="scientific">Granulicella mallensis</name>
    <dbReference type="NCBI Taxonomy" id="940614"/>
    <lineage>
        <taxon>Bacteria</taxon>
        <taxon>Pseudomonadati</taxon>
        <taxon>Acidobacteriota</taxon>
        <taxon>Terriglobia</taxon>
        <taxon>Terriglobales</taxon>
        <taxon>Acidobacteriaceae</taxon>
        <taxon>Granulicella</taxon>
    </lineage>
</organism>
<feature type="transmembrane region" description="Helical" evidence="9">
    <location>
        <begin position="301"/>
        <end position="321"/>
    </location>
</feature>
<dbReference type="InterPro" id="IPR025993">
    <property type="entry name" value="Ceramide_glucosylTrfase"/>
</dbReference>
<feature type="transmembrane region" description="Helical" evidence="9">
    <location>
        <begin position="327"/>
        <end position="348"/>
    </location>
</feature>
<evidence type="ECO:0000256" key="8">
    <source>
        <dbReference type="ARBA" id="ARBA00023136"/>
    </source>
</evidence>
<name>A0A7W7ZUF7_9BACT</name>
<keyword evidence="7 9" id="KW-1133">Transmembrane helix</keyword>
<accession>A0A7W7ZUF7</accession>
<dbReference type="RefSeq" id="WP_184259110.1">
    <property type="nucleotide sequence ID" value="NZ_JACHIO010000021.1"/>
</dbReference>
<dbReference type="Pfam" id="PF13506">
    <property type="entry name" value="Glyco_transf_21"/>
    <property type="match status" value="1"/>
</dbReference>
<dbReference type="SUPFAM" id="SSF53448">
    <property type="entry name" value="Nucleotide-diphospho-sugar transferases"/>
    <property type="match status" value="1"/>
</dbReference>
<evidence type="ECO:0000256" key="4">
    <source>
        <dbReference type="ARBA" id="ARBA00022676"/>
    </source>
</evidence>
<dbReference type="EMBL" id="JACHIO010000021">
    <property type="protein sequence ID" value="MBB5065967.1"/>
    <property type="molecule type" value="Genomic_DNA"/>
</dbReference>
<proteinExistence type="predicted"/>
<comment type="pathway">
    <text evidence="3">Sphingolipid metabolism.</text>
</comment>
<evidence type="ECO:0000256" key="1">
    <source>
        <dbReference type="ARBA" id="ARBA00004141"/>
    </source>
</evidence>
<evidence type="ECO:0000256" key="3">
    <source>
        <dbReference type="ARBA" id="ARBA00004991"/>
    </source>
</evidence>
<dbReference type="PANTHER" id="PTHR12726:SF0">
    <property type="entry name" value="CERAMIDE GLUCOSYLTRANSFERASE"/>
    <property type="match status" value="1"/>
</dbReference>
<comment type="pathway">
    <text evidence="2">Lipid metabolism; sphingolipid metabolism.</text>
</comment>
<evidence type="ECO:0000313" key="10">
    <source>
        <dbReference type="EMBL" id="MBB5065967.1"/>
    </source>
</evidence>
<keyword evidence="6 9" id="KW-0812">Transmembrane</keyword>
<dbReference type="EC" id="2.4.1.80" evidence="10"/>